<organism evidence="1 2">
    <name type="scientific">Saprolegnia diclina (strain VS20)</name>
    <dbReference type="NCBI Taxonomy" id="1156394"/>
    <lineage>
        <taxon>Eukaryota</taxon>
        <taxon>Sar</taxon>
        <taxon>Stramenopiles</taxon>
        <taxon>Oomycota</taxon>
        <taxon>Saprolegniomycetes</taxon>
        <taxon>Saprolegniales</taxon>
        <taxon>Saprolegniaceae</taxon>
        <taxon>Saprolegnia</taxon>
    </lineage>
</organism>
<dbReference type="VEuPathDB" id="FungiDB:SDRG_01185"/>
<protein>
    <submittedName>
        <fullName evidence="1">Uncharacterized protein</fullName>
    </submittedName>
</protein>
<name>T0QSR2_SAPDV</name>
<sequence length="199" mass="22078">MYYCGFYACVANHDGDASKCYPSFQGDEEWNQDHVTPLLKAKSDEINDCIDDGYLSPDDIAQCGAVTDYVDALARRNYICLAEAEIVSFLGKIYPTWNTDTDVEDDALTLVYARHLADERSYAAQAFEDDTVLDASKLPVPCTTNDDIYLKLNTALASLSGICLSNKLATPEPWSEPEPQYNGHYKKGPVYTAPVYKAT</sequence>
<dbReference type="OrthoDB" id="79108at2759"/>
<evidence type="ECO:0000313" key="2">
    <source>
        <dbReference type="Proteomes" id="UP000030762"/>
    </source>
</evidence>
<gene>
    <name evidence="1" type="ORF">SDRG_01185</name>
</gene>
<dbReference type="STRING" id="1156394.T0QSR2"/>
<dbReference type="Proteomes" id="UP000030762">
    <property type="component" value="Unassembled WGS sequence"/>
</dbReference>
<reference evidence="1 2" key="1">
    <citation type="submission" date="2012-04" db="EMBL/GenBank/DDBJ databases">
        <title>The Genome Sequence of Saprolegnia declina VS20.</title>
        <authorList>
            <consortium name="The Broad Institute Genome Sequencing Platform"/>
            <person name="Russ C."/>
            <person name="Nusbaum C."/>
            <person name="Tyler B."/>
            <person name="van West P."/>
            <person name="Dieguez-Uribeondo J."/>
            <person name="de Bruijn I."/>
            <person name="Tripathy S."/>
            <person name="Jiang R."/>
            <person name="Young S.K."/>
            <person name="Zeng Q."/>
            <person name="Gargeya S."/>
            <person name="Fitzgerald M."/>
            <person name="Haas B."/>
            <person name="Abouelleil A."/>
            <person name="Alvarado L."/>
            <person name="Arachchi H.M."/>
            <person name="Berlin A."/>
            <person name="Chapman S.B."/>
            <person name="Goldberg J."/>
            <person name="Griggs A."/>
            <person name="Gujja S."/>
            <person name="Hansen M."/>
            <person name="Howarth C."/>
            <person name="Imamovic A."/>
            <person name="Larimer J."/>
            <person name="McCowen C."/>
            <person name="Montmayeur A."/>
            <person name="Murphy C."/>
            <person name="Neiman D."/>
            <person name="Pearson M."/>
            <person name="Priest M."/>
            <person name="Roberts A."/>
            <person name="Saif S."/>
            <person name="Shea T."/>
            <person name="Sisk P."/>
            <person name="Sykes S."/>
            <person name="Wortman J."/>
            <person name="Nusbaum C."/>
            <person name="Birren B."/>
        </authorList>
    </citation>
    <scope>NUCLEOTIDE SEQUENCE [LARGE SCALE GENOMIC DNA]</scope>
    <source>
        <strain evidence="1 2">VS20</strain>
    </source>
</reference>
<proteinExistence type="predicted"/>
<evidence type="ECO:0000313" key="1">
    <source>
        <dbReference type="EMBL" id="EQC41209.1"/>
    </source>
</evidence>
<dbReference type="AlphaFoldDB" id="T0QSR2"/>
<dbReference type="GeneID" id="19941912"/>
<accession>T0QSR2</accession>
<keyword evidence="2" id="KW-1185">Reference proteome</keyword>
<dbReference type="InParanoid" id="T0QSR2"/>
<dbReference type="EMBL" id="JH767134">
    <property type="protein sequence ID" value="EQC41209.1"/>
    <property type="molecule type" value="Genomic_DNA"/>
</dbReference>
<dbReference type="RefSeq" id="XP_008604923.1">
    <property type="nucleotide sequence ID" value="XM_008606701.1"/>
</dbReference>